<evidence type="ECO:0000313" key="2">
    <source>
        <dbReference type="Proteomes" id="UP000023152"/>
    </source>
</evidence>
<evidence type="ECO:0000313" key="1">
    <source>
        <dbReference type="EMBL" id="ETO33840.1"/>
    </source>
</evidence>
<dbReference type="Gene3D" id="2.120.10.80">
    <property type="entry name" value="Kelch-type beta propeller"/>
    <property type="match status" value="1"/>
</dbReference>
<protein>
    <recommendedName>
        <fullName evidence="3">Kelch motif family protein</fullName>
    </recommendedName>
</protein>
<organism evidence="1 2">
    <name type="scientific">Reticulomyxa filosa</name>
    <dbReference type="NCBI Taxonomy" id="46433"/>
    <lineage>
        <taxon>Eukaryota</taxon>
        <taxon>Sar</taxon>
        <taxon>Rhizaria</taxon>
        <taxon>Retaria</taxon>
        <taxon>Foraminifera</taxon>
        <taxon>Monothalamids</taxon>
        <taxon>Reticulomyxidae</taxon>
        <taxon>Reticulomyxa</taxon>
    </lineage>
</organism>
<dbReference type="EMBL" id="ASPP01003101">
    <property type="protein sequence ID" value="ETO33840.1"/>
    <property type="molecule type" value="Genomic_DNA"/>
</dbReference>
<dbReference type="AlphaFoldDB" id="X6P5L2"/>
<dbReference type="InterPro" id="IPR011043">
    <property type="entry name" value="Gal_Oxase/kelch_b-propeller"/>
</dbReference>
<sequence length="362" mass="41986">MSSQNFQTLKELPIPLNQVQYVLHKHEILICGGYGQRACYSYHTIKNEYKFVCEYPRHVQLHGHCVVKLVDNNNNKDRNQVTLLSFGSSSFGLDKHTLVMKYLSVWSNDSSKSNEFNNYNKWIPFTDNRNHPIIIGRNKDCYIGARAVIGGSKSHLLFITYKENDISVFDLNTFQFIKHATLPTVNRISYHCFISNSENGQGQEMIKTKEEKNKQNYKMLLFCFKTGLSIEYDEDNNTIQFHNLHVCDDIAPLSRYAYVYVNDIILFFGGANYPNISKSLHKYLIRENKWTTLQNYLPIPLYDCVAILSEEDNHVYIIGGRDDTNMEVSTHTKTKLRVCDPSLLVMICLFVHFNETQINCIV</sequence>
<accession>X6P5L2</accession>
<dbReference type="Proteomes" id="UP000023152">
    <property type="component" value="Unassembled WGS sequence"/>
</dbReference>
<keyword evidence="2" id="KW-1185">Reference proteome</keyword>
<dbReference type="SUPFAM" id="SSF50965">
    <property type="entry name" value="Galactose oxidase, central domain"/>
    <property type="match status" value="1"/>
</dbReference>
<comment type="caution">
    <text evidence="1">The sequence shown here is derived from an EMBL/GenBank/DDBJ whole genome shotgun (WGS) entry which is preliminary data.</text>
</comment>
<proteinExistence type="predicted"/>
<gene>
    <name evidence="1" type="ORF">RFI_03262</name>
</gene>
<evidence type="ECO:0008006" key="3">
    <source>
        <dbReference type="Google" id="ProtNLM"/>
    </source>
</evidence>
<name>X6P5L2_RETFI</name>
<reference evidence="1 2" key="1">
    <citation type="journal article" date="2013" name="Curr. Biol.">
        <title>The Genome of the Foraminiferan Reticulomyxa filosa.</title>
        <authorList>
            <person name="Glockner G."/>
            <person name="Hulsmann N."/>
            <person name="Schleicher M."/>
            <person name="Noegel A.A."/>
            <person name="Eichinger L."/>
            <person name="Gallinger C."/>
            <person name="Pawlowski J."/>
            <person name="Sierra R."/>
            <person name="Euteneuer U."/>
            <person name="Pillet L."/>
            <person name="Moustafa A."/>
            <person name="Platzer M."/>
            <person name="Groth M."/>
            <person name="Szafranski K."/>
            <person name="Schliwa M."/>
        </authorList>
    </citation>
    <scope>NUCLEOTIDE SEQUENCE [LARGE SCALE GENOMIC DNA]</scope>
</reference>
<dbReference type="InterPro" id="IPR015915">
    <property type="entry name" value="Kelch-typ_b-propeller"/>
</dbReference>